<sequence>RYKLNLAHKYHVSGKVFNMDSLMFESIIDNLNEDEKNRIIAKFNEGFERLDNDIIQSIDVFFELNLNLSEASKKLYVHRNTLIYRLDKI</sequence>
<accession>W1XG37</accession>
<reference evidence="2" key="1">
    <citation type="submission" date="2013-12" db="EMBL/GenBank/DDBJ databases">
        <title>A Varibaculum cambriense genome reconstructed from a premature infant gut community with otherwise low bacterial novelty that shifts toward anaerobic metabolism during the third week of life.</title>
        <authorList>
            <person name="Brown C.T."/>
            <person name="Sharon I."/>
            <person name="Thomas B.C."/>
            <person name="Castelle C.J."/>
            <person name="Morowitz M.J."/>
            <person name="Banfield J.F."/>
        </authorList>
    </citation>
    <scope>NUCLEOTIDE SEQUENCE</scope>
</reference>
<dbReference type="InterPro" id="IPR009057">
    <property type="entry name" value="Homeodomain-like_sf"/>
</dbReference>
<organism evidence="2">
    <name type="scientific">human gut metagenome</name>
    <dbReference type="NCBI Taxonomy" id="408170"/>
    <lineage>
        <taxon>unclassified sequences</taxon>
        <taxon>metagenomes</taxon>
        <taxon>organismal metagenomes</taxon>
    </lineage>
</organism>
<protein>
    <submittedName>
        <fullName evidence="2">Transcriptional regulator, PucR family</fullName>
    </submittedName>
</protein>
<dbReference type="InterPro" id="IPR042070">
    <property type="entry name" value="PucR_C-HTH_sf"/>
</dbReference>
<feature type="domain" description="PucR C-terminal helix-turn-helix" evidence="1">
    <location>
        <begin position="56"/>
        <end position="89"/>
    </location>
</feature>
<feature type="non-terminal residue" evidence="2">
    <location>
        <position position="1"/>
    </location>
</feature>
<dbReference type="InterPro" id="IPR025736">
    <property type="entry name" value="PucR_C-HTH_dom"/>
</dbReference>
<dbReference type="Gene3D" id="1.10.10.2840">
    <property type="entry name" value="PucR C-terminal helix-turn-helix domain"/>
    <property type="match status" value="1"/>
</dbReference>
<evidence type="ECO:0000259" key="1">
    <source>
        <dbReference type="Pfam" id="PF13556"/>
    </source>
</evidence>
<dbReference type="Pfam" id="PF13556">
    <property type="entry name" value="HTH_30"/>
    <property type="match status" value="1"/>
</dbReference>
<name>W1XG37_9ZZZZ</name>
<gene>
    <name evidence="2" type="ORF">Q604_UNBC16324G0001</name>
</gene>
<feature type="non-terminal residue" evidence="2">
    <location>
        <position position="89"/>
    </location>
</feature>
<dbReference type="AlphaFoldDB" id="W1XG37"/>
<comment type="caution">
    <text evidence="2">The sequence shown here is derived from an EMBL/GenBank/DDBJ whole genome shotgun (WGS) entry which is preliminary data.</text>
</comment>
<dbReference type="SUPFAM" id="SSF46689">
    <property type="entry name" value="Homeodomain-like"/>
    <property type="match status" value="1"/>
</dbReference>
<dbReference type="EMBL" id="AZMM01016324">
    <property type="protein sequence ID" value="ETJ29136.1"/>
    <property type="molecule type" value="Genomic_DNA"/>
</dbReference>
<evidence type="ECO:0000313" key="2">
    <source>
        <dbReference type="EMBL" id="ETJ29136.1"/>
    </source>
</evidence>
<proteinExistence type="predicted"/>